<name>A0A5N5MM71_9ROSI</name>
<evidence type="ECO:0000313" key="2">
    <source>
        <dbReference type="Proteomes" id="UP000326939"/>
    </source>
</evidence>
<sequence>MGSGILSGLQPSTCTLSLISVELEGPIAATLFSTCAPPSPEMSCLTAGIMHGCSSSSIFSRAVAGPRTVSSNTDPSLVMPSSLAIAADEKVFISGYLQSDLQRSSPNILIAEILANRNTNRILLVAICPLNMSGTGNVRLKPWDTSPALSRNMEEPRSLMSFAGALSVNNVTITAIDAR</sequence>
<accession>A0A5N5MM71</accession>
<dbReference type="AlphaFoldDB" id="A0A5N5MM71"/>
<dbReference type="EMBL" id="VDCV01000005">
    <property type="protein sequence ID" value="KAB5556038.1"/>
    <property type="molecule type" value="Genomic_DNA"/>
</dbReference>
<proteinExistence type="predicted"/>
<protein>
    <submittedName>
        <fullName evidence="1">Uncharacterized protein</fullName>
    </submittedName>
</protein>
<gene>
    <name evidence="1" type="ORF">DKX38_006947</name>
</gene>
<keyword evidence="2" id="KW-1185">Reference proteome</keyword>
<organism evidence="1 2">
    <name type="scientific">Salix brachista</name>
    <dbReference type="NCBI Taxonomy" id="2182728"/>
    <lineage>
        <taxon>Eukaryota</taxon>
        <taxon>Viridiplantae</taxon>
        <taxon>Streptophyta</taxon>
        <taxon>Embryophyta</taxon>
        <taxon>Tracheophyta</taxon>
        <taxon>Spermatophyta</taxon>
        <taxon>Magnoliopsida</taxon>
        <taxon>eudicotyledons</taxon>
        <taxon>Gunneridae</taxon>
        <taxon>Pentapetalae</taxon>
        <taxon>rosids</taxon>
        <taxon>fabids</taxon>
        <taxon>Malpighiales</taxon>
        <taxon>Salicaceae</taxon>
        <taxon>Saliceae</taxon>
        <taxon>Salix</taxon>
    </lineage>
</organism>
<evidence type="ECO:0000313" key="1">
    <source>
        <dbReference type="EMBL" id="KAB5556038.1"/>
    </source>
</evidence>
<reference evidence="2" key="1">
    <citation type="journal article" date="2019" name="Gigascience">
        <title>De novo genome assembly of the endangered Acer yangbiense, a plant species with extremely small populations endemic to Yunnan Province, China.</title>
        <authorList>
            <person name="Yang J."/>
            <person name="Wariss H.M."/>
            <person name="Tao L."/>
            <person name="Zhang R."/>
            <person name="Yun Q."/>
            <person name="Hollingsworth P."/>
            <person name="Dao Z."/>
            <person name="Luo G."/>
            <person name="Guo H."/>
            <person name="Ma Y."/>
            <person name="Sun W."/>
        </authorList>
    </citation>
    <scope>NUCLEOTIDE SEQUENCE [LARGE SCALE GENOMIC DNA]</scope>
    <source>
        <strain evidence="2">cv. br00</strain>
    </source>
</reference>
<dbReference type="Proteomes" id="UP000326939">
    <property type="component" value="Chromosome 5"/>
</dbReference>
<comment type="caution">
    <text evidence="1">The sequence shown here is derived from an EMBL/GenBank/DDBJ whole genome shotgun (WGS) entry which is preliminary data.</text>
</comment>